<protein>
    <recommendedName>
        <fullName evidence="1">Aminoglycoside phosphotransferase domain-containing protein</fullName>
    </recommendedName>
</protein>
<dbReference type="AlphaFoldDB" id="A0A2S7XX21"/>
<evidence type="ECO:0000259" key="1">
    <source>
        <dbReference type="Pfam" id="PF01636"/>
    </source>
</evidence>
<dbReference type="EMBL" id="JRHA01000001">
    <property type="protein sequence ID" value="PQK08182.1"/>
    <property type="molecule type" value="Genomic_DNA"/>
</dbReference>
<evidence type="ECO:0000313" key="2">
    <source>
        <dbReference type="EMBL" id="PQK08182.1"/>
    </source>
</evidence>
<comment type="caution">
    <text evidence="2">The sequence shown here is derived from an EMBL/GenBank/DDBJ whole genome shotgun (WGS) entry which is preliminary data.</text>
</comment>
<dbReference type="Proteomes" id="UP000237441">
    <property type="component" value="Unassembled WGS sequence"/>
</dbReference>
<dbReference type="PANTHER" id="PTHR21310:SF39">
    <property type="entry name" value="AMINOGLYCOSIDE PHOSPHOTRANSFERASE DOMAIN-CONTAINING PROTEIN"/>
    <property type="match status" value="1"/>
</dbReference>
<evidence type="ECO:0000313" key="3">
    <source>
        <dbReference type="Proteomes" id="UP000237441"/>
    </source>
</evidence>
<organism evidence="2 3">
    <name type="scientific">Beauveria bassiana</name>
    <name type="common">White muscardine disease fungus</name>
    <name type="synonym">Tritirachium shiotae</name>
    <dbReference type="NCBI Taxonomy" id="176275"/>
    <lineage>
        <taxon>Eukaryota</taxon>
        <taxon>Fungi</taxon>
        <taxon>Dikarya</taxon>
        <taxon>Ascomycota</taxon>
        <taxon>Pezizomycotina</taxon>
        <taxon>Sordariomycetes</taxon>
        <taxon>Hypocreomycetidae</taxon>
        <taxon>Hypocreales</taxon>
        <taxon>Cordycipitaceae</taxon>
        <taxon>Beauveria</taxon>
    </lineage>
</organism>
<name>A0A2S7XX21_BEABA</name>
<feature type="domain" description="Aminoglycoside phosphotransferase" evidence="1">
    <location>
        <begin position="46"/>
        <end position="223"/>
    </location>
</feature>
<gene>
    <name evidence="2" type="ORF">BB8028_0001g02610</name>
</gene>
<proteinExistence type="predicted"/>
<dbReference type="PANTHER" id="PTHR21310">
    <property type="entry name" value="AMINOGLYCOSIDE PHOSPHOTRANSFERASE-RELATED-RELATED"/>
    <property type="match status" value="1"/>
</dbReference>
<dbReference type="OrthoDB" id="3250044at2759"/>
<reference evidence="2 3" key="1">
    <citation type="submission" date="2016-07" db="EMBL/GenBank/DDBJ databases">
        <title>Comparative genomics of the entomopathogenic fungus Beauveria bassiana.</title>
        <authorList>
            <person name="Valero Jimenez C.A."/>
            <person name="Zwaan B.J."/>
            <person name="Van Kan J.A."/>
            <person name="Takken W."/>
            <person name="Debets A.J."/>
            <person name="Schoustra S.E."/>
            <person name="Koenraadt C.J."/>
        </authorList>
    </citation>
    <scope>NUCLEOTIDE SEQUENCE [LARGE SCALE GENOMIC DNA]</scope>
    <source>
        <strain evidence="2 3">ARSEF 8028</strain>
    </source>
</reference>
<sequence>MPEMAKLYIPSREVVEALCIVKDPYTYHLDYSDRIWVKYGTTVRMAEAATQRYVYEHADPRIVRNPQVFDAFTITEPDGASVTYIVMENVEGGHFGAYSKWDPQEAEQAIERIVNAVRHVWDLPLPPNAAIGPLGHERPVDRFFSDVGSDRAFNNAIELQDWINNKLNDAGRPDRVILEGERLSICHCDLTPFNVKMCQPIAIIDWGFAGIYPRAFEGFAMLNQGMTFANTL</sequence>
<dbReference type="InterPro" id="IPR051678">
    <property type="entry name" value="AGP_Transferase"/>
</dbReference>
<dbReference type="InterPro" id="IPR011009">
    <property type="entry name" value="Kinase-like_dom_sf"/>
</dbReference>
<accession>A0A2S7XX21</accession>
<dbReference type="InterPro" id="IPR002575">
    <property type="entry name" value="Aminoglycoside_PTrfase"/>
</dbReference>
<dbReference type="SUPFAM" id="SSF56112">
    <property type="entry name" value="Protein kinase-like (PK-like)"/>
    <property type="match status" value="1"/>
</dbReference>
<dbReference type="Pfam" id="PF01636">
    <property type="entry name" value="APH"/>
    <property type="match status" value="1"/>
</dbReference>